<dbReference type="SMART" id="SM00382">
    <property type="entry name" value="AAA"/>
    <property type="match status" value="1"/>
</dbReference>
<dbReference type="AlphaFoldDB" id="A0A6J7IXE1"/>
<dbReference type="CDD" id="cd00009">
    <property type="entry name" value="AAA"/>
    <property type="match status" value="1"/>
</dbReference>
<dbReference type="EMBL" id="CAFBNB010000164">
    <property type="protein sequence ID" value="CAB4934967.1"/>
    <property type="molecule type" value="Genomic_DNA"/>
</dbReference>
<evidence type="ECO:0000259" key="1">
    <source>
        <dbReference type="SMART" id="SM00382"/>
    </source>
</evidence>
<dbReference type="GO" id="GO:0016887">
    <property type="term" value="F:ATP hydrolysis activity"/>
    <property type="evidence" value="ECO:0007669"/>
    <property type="project" value="InterPro"/>
</dbReference>
<gene>
    <name evidence="2" type="ORF">UFOPK3720_00921</name>
</gene>
<proteinExistence type="predicted"/>
<accession>A0A6J7IXE1</accession>
<dbReference type="PANTHER" id="PTHR37291">
    <property type="entry name" value="5-METHYLCYTOSINE-SPECIFIC RESTRICTION ENZYME B"/>
    <property type="match status" value="1"/>
</dbReference>
<dbReference type="InterPro" id="IPR003593">
    <property type="entry name" value="AAA+_ATPase"/>
</dbReference>
<protein>
    <submittedName>
        <fullName evidence="2">Unannotated protein</fullName>
    </submittedName>
</protein>
<dbReference type="GO" id="GO:0005524">
    <property type="term" value="F:ATP binding"/>
    <property type="evidence" value="ECO:0007669"/>
    <property type="project" value="InterPro"/>
</dbReference>
<dbReference type="InterPro" id="IPR027417">
    <property type="entry name" value="P-loop_NTPase"/>
</dbReference>
<organism evidence="2">
    <name type="scientific">freshwater metagenome</name>
    <dbReference type="NCBI Taxonomy" id="449393"/>
    <lineage>
        <taxon>unclassified sequences</taxon>
        <taxon>metagenomes</taxon>
        <taxon>ecological metagenomes</taxon>
    </lineage>
</organism>
<dbReference type="InterPro" id="IPR052934">
    <property type="entry name" value="Methyl-DNA_Rec/Restrict_Enz"/>
</dbReference>
<sequence length="859" mass="96675">MLLNQLVKDSEAGEADRILREAFTIPKDLEEAQRKINDVAAFAAALRERGSSAAAGRAPYFTSWFWWIQGAQWQPLHLSAEQSLSSMGWLSRDSEDQGQRFVSYATLIDRLTDDPLTASYVFSWVSREVGRSAQVLGMDSTLMDRCNWSYQLPMTPEEGSAGEWATAVANTRVVIAELKRVGDMLADAVTEVLGRPVKVRVPGIYWVPVDKAIRAGSWMAWQVVSDGKDTPSIRLNVDAGTVMLSFNPEIFQNRKGMIYALREAFTEDLPEGLARMKQTDVDGKYVFVEVAASERWSEIALPLTVGALATGQSMKESILNGVKRLAPFLKRFEEEISISTLDPEPSPLHLDESGISQMYERFCAEENYPTAADKDNIASGELFRQLLQQGRLAALTKQEFRRIIASRYGSPGPQSRLNAAIRDADDEEWSRVLSTIDFLLWDEAQPTEERVDKVLTDERLRVRGLGAAVAMKLLAIVHPETSTLVYPFEGEHGKAKILEFLGLPLPAATESAGRRHCEANRTLQSHLHGVAPGDPWGQMRFLYWLRRNSESGDTRDDREVAETGSFEQKLVDLAADLYLDPEFISEIHSLLASHKQAIFFGPPGTGKTFVAQKLAKLVAPDEEQRLLVQFHPSTSYEDFVEGYRPELRDDGALAYTLEPGPLRLLATAAADDPHNTYVLIIDEINRANLPKVLGELLFLLEYRDESASLMYRPGEKFSLPKNLWIIGTMNTADRSIALIDAALRRRFQFVEFIPDSAGTNPVSKVLRNWVEQNRELEVLPDLVDLVNSRLRTELGGEHLALGPSYFMKPGIDEEALRRIWKFQIEPLIGDLFFNDHERRQKFEFDTIWNEFVRTTGTAE</sequence>
<reference evidence="2" key="1">
    <citation type="submission" date="2020-05" db="EMBL/GenBank/DDBJ databases">
        <authorList>
            <person name="Chiriac C."/>
            <person name="Salcher M."/>
            <person name="Ghai R."/>
            <person name="Kavagutti S V."/>
        </authorList>
    </citation>
    <scope>NUCLEOTIDE SEQUENCE</scope>
</reference>
<dbReference type="Gene3D" id="3.40.50.300">
    <property type="entry name" value="P-loop containing nucleotide triphosphate hydrolases"/>
    <property type="match status" value="1"/>
</dbReference>
<feature type="domain" description="AAA+ ATPase" evidence="1">
    <location>
        <begin position="593"/>
        <end position="757"/>
    </location>
</feature>
<dbReference type="PANTHER" id="PTHR37291:SF1">
    <property type="entry name" value="TYPE IV METHYL-DIRECTED RESTRICTION ENZYME ECOKMCRB SUBUNIT"/>
    <property type="match status" value="1"/>
</dbReference>
<dbReference type="InterPro" id="IPR011704">
    <property type="entry name" value="ATPase_dyneun-rel_AAA"/>
</dbReference>
<name>A0A6J7IXE1_9ZZZZ</name>
<dbReference type="SUPFAM" id="SSF52540">
    <property type="entry name" value="P-loop containing nucleoside triphosphate hydrolases"/>
    <property type="match status" value="1"/>
</dbReference>
<dbReference type="Pfam" id="PF07728">
    <property type="entry name" value="AAA_5"/>
    <property type="match status" value="1"/>
</dbReference>
<evidence type="ECO:0000313" key="2">
    <source>
        <dbReference type="EMBL" id="CAB4934967.1"/>
    </source>
</evidence>